<dbReference type="EMBL" id="CH473953">
    <property type="protein sequence ID" value="EDM12169.1"/>
    <property type="molecule type" value="Genomic_DNA"/>
</dbReference>
<protein>
    <submittedName>
        <fullName evidence="1">RCG47224</fullName>
    </submittedName>
</protein>
<evidence type="ECO:0000313" key="2">
    <source>
        <dbReference type="Proteomes" id="UP000234681"/>
    </source>
</evidence>
<reference evidence="2" key="1">
    <citation type="submission" date="2005-09" db="EMBL/GenBank/DDBJ databases">
        <authorList>
            <person name="Mural R.J."/>
            <person name="Li P.W."/>
            <person name="Adams M.D."/>
            <person name="Amanatides P.G."/>
            <person name="Baden-Tillson H."/>
            <person name="Barnstead M."/>
            <person name="Chin S.H."/>
            <person name="Dew I."/>
            <person name="Evans C.A."/>
            <person name="Ferriera S."/>
            <person name="Flanigan M."/>
            <person name="Fosler C."/>
            <person name="Glodek A."/>
            <person name="Gu Z."/>
            <person name="Holt R.A."/>
            <person name="Jennings D."/>
            <person name="Kraft C.L."/>
            <person name="Lu F."/>
            <person name="Nguyen T."/>
            <person name="Nusskern D.R."/>
            <person name="Pfannkoch C.M."/>
            <person name="Sitter C."/>
            <person name="Sutton G.G."/>
            <person name="Venter J.C."/>
            <person name="Wang Z."/>
            <person name="Woodage T."/>
            <person name="Zheng X.H."/>
            <person name="Zhong F."/>
        </authorList>
    </citation>
    <scope>NUCLEOTIDE SEQUENCE [LARGE SCALE GENOMIC DNA]</scope>
    <source>
        <strain>BN</strain>
        <strain evidence="2">Sprague-Dawley</strain>
    </source>
</reference>
<proteinExistence type="predicted"/>
<gene>
    <name evidence="1" type="ORF">rCG_47224</name>
</gene>
<organism evidence="1 2">
    <name type="scientific">Rattus norvegicus</name>
    <name type="common">Rat</name>
    <dbReference type="NCBI Taxonomy" id="10116"/>
    <lineage>
        <taxon>Eukaryota</taxon>
        <taxon>Metazoa</taxon>
        <taxon>Chordata</taxon>
        <taxon>Craniata</taxon>
        <taxon>Vertebrata</taxon>
        <taxon>Euteleostomi</taxon>
        <taxon>Mammalia</taxon>
        <taxon>Eutheria</taxon>
        <taxon>Euarchontoglires</taxon>
        <taxon>Glires</taxon>
        <taxon>Rodentia</taxon>
        <taxon>Myomorpha</taxon>
        <taxon>Muroidea</taxon>
        <taxon>Muridae</taxon>
        <taxon>Murinae</taxon>
        <taxon>Rattus</taxon>
    </lineage>
</organism>
<name>A6HY88_RAT</name>
<accession>A6HY88</accession>
<dbReference type="AlphaFoldDB" id="A6HY88"/>
<sequence length="48" mass="5203">MTLPLVLETKGHQQMKTRLQSVVSVHPGSKALSSVSRGFLDSPSHAQM</sequence>
<evidence type="ECO:0000313" key="1">
    <source>
        <dbReference type="EMBL" id="EDM12169.1"/>
    </source>
</evidence>
<dbReference type="Proteomes" id="UP000234681">
    <property type="component" value="Chromosome 1"/>
</dbReference>